<dbReference type="InterPro" id="IPR032197">
    <property type="entry name" value="Atg7_N"/>
</dbReference>
<dbReference type="GO" id="GO:0019779">
    <property type="term" value="F:Atg8 activating enzyme activity"/>
    <property type="evidence" value="ECO:0007669"/>
    <property type="project" value="TreeGrafter"/>
</dbReference>
<dbReference type="InterPro" id="IPR000594">
    <property type="entry name" value="ThiF_NAD_FAD-bd"/>
</dbReference>
<dbReference type="GO" id="GO:0006995">
    <property type="term" value="P:cellular response to nitrogen starvation"/>
    <property type="evidence" value="ECO:0007669"/>
    <property type="project" value="TreeGrafter"/>
</dbReference>
<dbReference type="AlphaFoldDB" id="A0A0C2MML0"/>
<name>A0A0C2MML0_THEKT</name>
<sequence length="522" mass="59018">MSSQLDLKPIINPNFWISVEKRKLGLYKLEETPIEIYLYLSGETGRPCLCFDEECFDLNRTIPEGCLKATGYLFIYNTFERLLFRANNDKSANPFTTKKEIWAPTINLVAYYLFVRKMDEVELIVNDNDQKAGVSITKLIDKAVDEMNWKKKEFSIESDLKKVDLSPLISTNVLIRESFMMSLRLMKWQIYPALNLDKIIHLKCLLIGAGTLGCNVARNLLGWGITNITLIDDGFVSYSNPCRQSLYTIKDCQSHLGKAEIAAQNLKDCYPFANSRGLMLRIPEPGHPVHANDQTLFIQSIATIQEEIINHDVVFLLTDTRESRWLPTVLCVAFNKLAICSAIGAESMVVLRHPLSASIVNHTPDLTPVNKLGCFFCSDIAIPQNSHTNQTIDRKCSVTRIGTSQMAAAHAVELLISLSQHPLGFEAPAMLENNENHDREAFGITPHQIRYYFSTYTQLLGVLPRFDKCIACSSYVVEEFKKTGSDFIKSVCDDPKMLTSLTKLKKQIDAIEMDVDKLFLDC</sequence>
<gene>
    <name evidence="3" type="ORF">RF11_12242</name>
</gene>
<feature type="domain" description="Ubiquitin-like modifier-activating enzyme Atg7 N-terminal" evidence="2">
    <location>
        <begin position="10"/>
        <end position="103"/>
    </location>
</feature>
<proteinExistence type="predicted"/>
<accession>A0A0C2MML0</accession>
<dbReference type="GO" id="GO:0000045">
    <property type="term" value="P:autophagosome assembly"/>
    <property type="evidence" value="ECO:0007669"/>
    <property type="project" value="TreeGrafter"/>
</dbReference>
<dbReference type="GO" id="GO:0000422">
    <property type="term" value="P:autophagy of mitochondrion"/>
    <property type="evidence" value="ECO:0007669"/>
    <property type="project" value="TreeGrafter"/>
</dbReference>
<dbReference type="PANTHER" id="PTHR10953">
    <property type="entry name" value="UBIQUITIN-ACTIVATING ENZYME E1"/>
    <property type="match status" value="1"/>
</dbReference>
<dbReference type="EMBL" id="JWZT01004858">
    <property type="protein sequence ID" value="KII62881.1"/>
    <property type="molecule type" value="Genomic_DNA"/>
</dbReference>
<dbReference type="InterPro" id="IPR045886">
    <property type="entry name" value="ThiF/MoeB/HesA"/>
</dbReference>
<protein>
    <submittedName>
        <fullName evidence="3">Ubiquitin-like modifier-activating enzyme atg7</fullName>
    </submittedName>
</protein>
<dbReference type="Gene3D" id="3.40.50.720">
    <property type="entry name" value="NAD(P)-binding Rossmann-like Domain"/>
    <property type="match status" value="1"/>
</dbReference>
<reference evidence="3 4" key="1">
    <citation type="journal article" date="2014" name="Genome Biol. Evol.">
        <title>The genome of the myxosporean Thelohanellus kitauei shows adaptations to nutrient acquisition within its fish host.</title>
        <authorList>
            <person name="Yang Y."/>
            <person name="Xiong J."/>
            <person name="Zhou Z."/>
            <person name="Huo F."/>
            <person name="Miao W."/>
            <person name="Ran C."/>
            <person name="Liu Y."/>
            <person name="Zhang J."/>
            <person name="Feng J."/>
            <person name="Wang M."/>
            <person name="Wang M."/>
            <person name="Wang L."/>
            <person name="Yao B."/>
        </authorList>
    </citation>
    <scope>NUCLEOTIDE SEQUENCE [LARGE SCALE GENOMIC DNA]</scope>
    <source>
        <strain evidence="3">Wuqing</strain>
    </source>
</reference>
<dbReference type="GO" id="GO:0034727">
    <property type="term" value="P:piecemeal microautophagy of the nucleus"/>
    <property type="evidence" value="ECO:0007669"/>
    <property type="project" value="TreeGrafter"/>
</dbReference>
<comment type="caution">
    <text evidence="3">The sequence shown here is derived from an EMBL/GenBank/DDBJ whole genome shotgun (WGS) entry which is preliminary data.</text>
</comment>
<dbReference type="InterPro" id="IPR035985">
    <property type="entry name" value="Ubiquitin-activating_enz"/>
</dbReference>
<dbReference type="Gene3D" id="3.40.140.70">
    <property type="entry name" value="Ubiquitin-like modifier-activating enzyme ATG7 N-terminal domain"/>
    <property type="match status" value="1"/>
</dbReference>
<dbReference type="PANTHER" id="PTHR10953:SF3">
    <property type="entry name" value="UBIQUITIN-LIKE MODIFIER-ACTIVATING ENZYME ATG7"/>
    <property type="match status" value="1"/>
</dbReference>
<dbReference type="InterPro" id="IPR042522">
    <property type="entry name" value="Atg7_N_1"/>
</dbReference>
<dbReference type="GO" id="GO:0019778">
    <property type="term" value="F:Atg12 activating enzyme activity"/>
    <property type="evidence" value="ECO:0007669"/>
    <property type="project" value="TreeGrafter"/>
</dbReference>
<dbReference type="GO" id="GO:0000407">
    <property type="term" value="C:phagophore assembly site"/>
    <property type="evidence" value="ECO:0007669"/>
    <property type="project" value="TreeGrafter"/>
</dbReference>
<dbReference type="Proteomes" id="UP000031668">
    <property type="component" value="Unassembled WGS sequence"/>
</dbReference>
<evidence type="ECO:0000313" key="3">
    <source>
        <dbReference type="EMBL" id="KII62881.1"/>
    </source>
</evidence>
<keyword evidence="4" id="KW-1185">Reference proteome</keyword>
<dbReference type="Pfam" id="PF16420">
    <property type="entry name" value="ATG7_N"/>
    <property type="match status" value="1"/>
</dbReference>
<dbReference type="SUPFAM" id="SSF69572">
    <property type="entry name" value="Activating enzymes of the ubiquitin-like proteins"/>
    <property type="match status" value="1"/>
</dbReference>
<dbReference type="GO" id="GO:0032446">
    <property type="term" value="P:protein modification by small protein conjugation"/>
    <property type="evidence" value="ECO:0007669"/>
    <property type="project" value="TreeGrafter"/>
</dbReference>
<dbReference type="Pfam" id="PF00899">
    <property type="entry name" value="ThiF"/>
    <property type="match status" value="1"/>
</dbReference>
<evidence type="ECO:0000259" key="2">
    <source>
        <dbReference type="Pfam" id="PF16420"/>
    </source>
</evidence>
<dbReference type="OrthoDB" id="338614at2759"/>
<organism evidence="3 4">
    <name type="scientific">Thelohanellus kitauei</name>
    <name type="common">Myxosporean</name>
    <dbReference type="NCBI Taxonomy" id="669202"/>
    <lineage>
        <taxon>Eukaryota</taxon>
        <taxon>Metazoa</taxon>
        <taxon>Cnidaria</taxon>
        <taxon>Myxozoa</taxon>
        <taxon>Myxosporea</taxon>
        <taxon>Bivalvulida</taxon>
        <taxon>Platysporina</taxon>
        <taxon>Myxobolidae</taxon>
        <taxon>Thelohanellus</taxon>
    </lineage>
</organism>
<feature type="domain" description="THIF-type NAD/FAD binding fold" evidence="1">
    <location>
        <begin position="184"/>
        <end position="436"/>
    </location>
</feature>
<evidence type="ECO:0000259" key="1">
    <source>
        <dbReference type="Pfam" id="PF00899"/>
    </source>
</evidence>
<evidence type="ECO:0000313" key="4">
    <source>
        <dbReference type="Proteomes" id="UP000031668"/>
    </source>
</evidence>